<dbReference type="InterPro" id="IPR040442">
    <property type="entry name" value="Pyrv_kinase-like_dom_sf"/>
</dbReference>
<evidence type="ECO:0000313" key="16">
    <source>
        <dbReference type="Proteomes" id="UP000255326"/>
    </source>
</evidence>
<dbReference type="SUPFAM" id="SSF51621">
    <property type="entry name" value="Phosphoenolpyruvate/pyruvate domain"/>
    <property type="match status" value="1"/>
</dbReference>
<feature type="domain" description="Pyruvate kinase barrel" evidence="14">
    <location>
        <begin position="291"/>
        <end position="553"/>
    </location>
</feature>
<dbReference type="Pfam" id="PF00224">
    <property type="entry name" value="PK"/>
    <property type="match status" value="1"/>
</dbReference>
<evidence type="ECO:0000256" key="10">
    <source>
        <dbReference type="ARBA" id="ARBA00022840"/>
    </source>
</evidence>
<evidence type="ECO:0000256" key="11">
    <source>
        <dbReference type="ARBA" id="ARBA00022842"/>
    </source>
</evidence>
<evidence type="ECO:0000256" key="9">
    <source>
        <dbReference type="ARBA" id="ARBA00022777"/>
    </source>
</evidence>
<sequence length="596" mass="67981">MESERKEFWSERRRLYKKMTELFTEIIQSDESDLTDSEFSSRNLSQFLKLWANNNVSLEENLHSEGLGTLKMADFHVEHYIKKILYNLGCPPFDNGRMYDWWKAKSLKKWRSDKLFGQYQTEKNVKVMATLDNTSTKEEIDSLIKNGMDIARINCAHGSPGDWLRLIQLIRGFGEDLHRCKIFMDIPGPKIRIEKILFNPYTVKIQSKNVKKSILGIIKKDSHPFTKNIDSLFEIEIKQSSLFEQVNPGDDIHIKLIDSLHGTLKVVDILSEQVLLVEAEGPFEINQKCQLNFSGQELEITNIKTTPSSIKVKKGSVIRVYFNEESFRRMRGNRQCACLTVSHPKALKNAGLNDSVYFDDGIIFGKVTRLTPDFIELLILSPNEKSKKIKEGKGINFPDSFVHLLLSTPNQEDLALLPFLIEHADIIGLSYVNHPKDIKKMADILHAYGREDIGLVAKIETKEGIRQLSRIIETGLTYSNFGVMIARGDLAVEAGFQNLLTAQENILRMCHAAHLPVIWATGVLNQLTKNGTPTRAEISDVFLASQTECIMLNKGEFLNDSVKMLNLLMHSSIALNSYYRDDGTEFFRAQKDLLEE</sequence>
<comment type="caution">
    <text evidence="15">The sequence shown here is derived from an EMBL/GenBank/DDBJ whole genome shotgun (WGS) entry which is preliminary data.</text>
</comment>
<keyword evidence="9 15" id="KW-0418">Kinase</keyword>
<dbReference type="OrthoDB" id="9812123at2"/>
<keyword evidence="11" id="KW-0460">Magnesium</keyword>
<keyword evidence="7" id="KW-0479">Metal-binding</keyword>
<evidence type="ECO:0000256" key="5">
    <source>
        <dbReference type="ARBA" id="ARBA00018587"/>
    </source>
</evidence>
<keyword evidence="12" id="KW-0324">Glycolysis</keyword>
<dbReference type="PROSITE" id="PS00110">
    <property type="entry name" value="PYRUVATE_KINASE"/>
    <property type="match status" value="1"/>
</dbReference>
<dbReference type="InterPro" id="IPR015806">
    <property type="entry name" value="Pyrv_Knase_insert_dom_sf"/>
</dbReference>
<evidence type="ECO:0000256" key="2">
    <source>
        <dbReference type="ARBA" id="ARBA00004997"/>
    </source>
</evidence>
<dbReference type="InterPro" id="IPR001697">
    <property type="entry name" value="Pyr_Knase"/>
</dbReference>
<protein>
    <recommendedName>
        <fullName evidence="5">Pyruvate kinase</fullName>
        <ecNumber evidence="4">2.7.1.40</ecNumber>
    </recommendedName>
</protein>
<evidence type="ECO:0000256" key="12">
    <source>
        <dbReference type="ARBA" id="ARBA00023152"/>
    </source>
</evidence>
<dbReference type="GO" id="GO:0005524">
    <property type="term" value="F:ATP binding"/>
    <property type="evidence" value="ECO:0007669"/>
    <property type="project" value="UniProtKB-KW"/>
</dbReference>
<evidence type="ECO:0000256" key="13">
    <source>
        <dbReference type="ARBA" id="ARBA00023317"/>
    </source>
</evidence>
<dbReference type="Proteomes" id="UP000255326">
    <property type="component" value="Unassembled WGS sequence"/>
</dbReference>
<dbReference type="EMBL" id="QQAY01000004">
    <property type="protein sequence ID" value="RDI43197.1"/>
    <property type="molecule type" value="Genomic_DNA"/>
</dbReference>
<dbReference type="GO" id="GO:0016301">
    <property type="term" value="F:kinase activity"/>
    <property type="evidence" value="ECO:0007669"/>
    <property type="project" value="UniProtKB-KW"/>
</dbReference>
<dbReference type="InterPro" id="IPR015813">
    <property type="entry name" value="Pyrv/PenolPyrv_kinase-like_dom"/>
</dbReference>
<comment type="similarity">
    <text evidence="3">Belongs to the pyruvate kinase family.</text>
</comment>
<evidence type="ECO:0000256" key="1">
    <source>
        <dbReference type="ARBA" id="ARBA00001958"/>
    </source>
</evidence>
<keyword evidence="6" id="KW-0808">Transferase</keyword>
<dbReference type="InterPro" id="IPR018209">
    <property type="entry name" value="Pyrv_Knase_AS"/>
</dbReference>
<reference evidence="15 16" key="1">
    <citation type="submission" date="2018-07" db="EMBL/GenBank/DDBJ databases">
        <title>Genomic Encyclopedia of Type Strains, Phase IV (KMG-IV): sequencing the most valuable type-strain genomes for metagenomic binning, comparative biology and taxonomic classification.</title>
        <authorList>
            <person name="Goeker M."/>
        </authorList>
    </citation>
    <scope>NUCLEOTIDE SEQUENCE [LARGE SCALE GENOMIC DNA]</scope>
    <source>
        <strain evidence="15 16">DSM 25281</strain>
    </source>
</reference>
<evidence type="ECO:0000256" key="7">
    <source>
        <dbReference type="ARBA" id="ARBA00022723"/>
    </source>
</evidence>
<dbReference type="SUPFAM" id="SSF50800">
    <property type="entry name" value="PK beta-barrel domain-like"/>
    <property type="match status" value="1"/>
</dbReference>
<keyword evidence="16" id="KW-1185">Reference proteome</keyword>
<proteinExistence type="inferred from homology"/>
<accession>A0A370GHS0</accession>
<gene>
    <name evidence="15" type="ORF">DFR59_104252</name>
</gene>
<evidence type="ECO:0000256" key="8">
    <source>
        <dbReference type="ARBA" id="ARBA00022741"/>
    </source>
</evidence>
<dbReference type="Gene3D" id="3.20.20.60">
    <property type="entry name" value="Phosphoenolpyruvate-binding domains"/>
    <property type="match status" value="2"/>
</dbReference>
<name>A0A370GHS0_9BACI</name>
<keyword evidence="8" id="KW-0547">Nucleotide-binding</keyword>
<comment type="pathway">
    <text evidence="2">Carbohydrate degradation; glycolysis; pyruvate from D-glyceraldehyde 3-phosphate: step 5/5.</text>
</comment>
<dbReference type="GO" id="GO:0004743">
    <property type="term" value="F:pyruvate kinase activity"/>
    <property type="evidence" value="ECO:0007669"/>
    <property type="project" value="UniProtKB-EC"/>
</dbReference>
<comment type="cofactor">
    <cofactor evidence="1">
        <name>K(+)</name>
        <dbReference type="ChEBI" id="CHEBI:29103"/>
    </cofactor>
</comment>
<evidence type="ECO:0000256" key="3">
    <source>
        <dbReference type="ARBA" id="ARBA00008663"/>
    </source>
</evidence>
<dbReference type="PANTHER" id="PTHR11817">
    <property type="entry name" value="PYRUVATE KINASE"/>
    <property type="match status" value="1"/>
</dbReference>
<keyword evidence="13 15" id="KW-0670">Pyruvate</keyword>
<dbReference type="InterPro" id="IPR011037">
    <property type="entry name" value="Pyrv_Knase-like_insert_dom_sf"/>
</dbReference>
<evidence type="ECO:0000259" key="14">
    <source>
        <dbReference type="Pfam" id="PF00224"/>
    </source>
</evidence>
<dbReference type="InterPro" id="IPR015793">
    <property type="entry name" value="Pyrv_Knase_brl"/>
</dbReference>
<organism evidence="15 16">
    <name type="scientific">Falsibacillus pallidus</name>
    <dbReference type="NCBI Taxonomy" id="493781"/>
    <lineage>
        <taxon>Bacteria</taxon>
        <taxon>Bacillati</taxon>
        <taxon>Bacillota</taxon>
        <taxon>Bacilli</taxon>
        <taxon>Bacillales</taxon>
        <taxon>Bacillaceae</taxon>
        <taxon>Falsibacillus</taxon>
    </lineage>
</organism>
<evidence type="ECO:0000313" key="15">
    <source>
        <dbReference type="EMBL" id="RDI43197.1"/>
    </source>
</evidence>
<dbReference type="EC" id="2.7.1.40" evidence="4"/>
<dbReference type="RefSeq" id="WP_114745493.1">
    <property type="nucleotide sequence ID" value="NZ_QQAY01000004.1"/>
</dbReference>
<dbReference type="UniPathway" id="UPA00109">
    <property type="reaction ID" value="UER00188"/>
</dbReference>
<evidence type="ECO:0000256" key="4">
    <source>
        <dbReference type="ARBA" id="ARBA00012142"/>
    </source>
</evidence>
<evidence type="ECO:0000256" key="6">
    <source>
        <dbReference type="ARBA" id="ARBA00022679"/>
    </source>
</evidence>
<dbReference type="AlphaFoldDB" id="A0A370GHS0"/>
<dbReference type="GO" id="GO:0000287">
    <property type="term" value="F:magnesium ion binding"/>
    <property type="evidence" value="ECO:0007669"/>
    <property type="project" value="InterPro"/>
</dbReference>
<dbReference type="Gene3D" id="2.40.33.10">
    <property type="entry name" value="PK beta-barrel domain-like"/>
    <property type="match status" value="1"/>
</dbReference>
<dbReference type="GO" id="GO:0030955">
    <property type="term" value="F:potassium ion binding"/>
    <property type="evidence" value="ECO:0007669"/>
    <property type="project" value="InterPro"/>
</dbReference>
<keyword evidence="10" id="KW-0067">ATP-binding</keyword>